<comment type="subcellular location">
    <subcellularLocation>
        <location evidence="1">Cell membrane</location>
        <topology evidence="1">Multi-pass membrane protein</topology>
    </subcellularLocation>
</comment>
<keyword evidence="8" id="KW-1185">Reference proteome</keyword>
<dbReference type="RefSeq" id="WP_150953122.1">
    <property type="nucleotide sequence ID" value="NZ_VZRB01000024.1"/>
</dbReference>
<feature type="transmembrane region" description="Helical" evidence="5">
    <location>
        <begin position="325"/>
        <end position="349"/>
    </location>
</feature>
<evidence type="ECO:0000256" key="5">
    <source>
        <dbReference type="SAM" id="Phobius"/>
    </source>
</evidence>
<evidence type="ECO:0000256" key="1">
    <source>
        <dbReference type="ARBA" id="ARBA00004651"/>
    </source>
</evidence>
<feature type="transmembrane region" description="Helical" evidence="5">
    <location>
        <begin position="181"/>
        <end position="204"/>
    </location>
</feature>
<reference evidence="7 8" key="1">
    <citation type="submission" date="2019-09" db="EMBL/GenBank/DDBJ databases">
        <title>Screening of Novel Bioactive Compounds from Soil-Associated.</title>
        <authorList>
            <person name="Zhao S."/>
        </authorList>
    </citation>
    <scope>NUCLEOTIDE SEQUENCE [LARGE SCALE GENOMIC DNA]</scope>
    <source>
        <strain evidence="7 8">HIT-DPA4</strain>
    </source>
</reference>
<dbReference type="PROSITE" id="PS50850">
    <property type="entry name" value="MFS"/>
    <property type="match status" value="1"/>
</dbReference>
<comment type="caution">
    <text evidence="7">The sequence shown here is derived from an EMBL/GenBank/DDBJ whole genome shotgun (WGS) entry which is preliminary data.</text>
</comment>
<feature type="transmembrane region" description="Helical" evidence="5">
    <location>
        <begin position="302"/>
        <end position="319"/>
    </location>
</feature>
<gene>
    <name evidence="7" type="ORF">F7R91_28715</name>
</gene>
<feature type="transmembrane region" description="Helical" evidence="5">
    <location>
        <begin position="94"/>
        <end position="116"/>
    </location>
</feature>
<dbReference type="GO" id="GO:0005886">
    <property type="term" value="C:plasma membrane"/>
    <property type="evidence" value="ECO:0007669"/>
    <property type="project" value="UniProtKB-SubCell"/>
</dbReference>
<dbReference type="AlphaFoldDB" id="A0A6H9UV96"/>
<name>A0A6H9UV96_9ACTN</name>
<dbReference type="InterPro" id="IPR036259">
    <property type="entry name" value="MFS_trans_sf"/>
</dbReference>
<feature type="transmembrane region" description="Helical" evidence="5">
    <location>
        <begin position="392"/>
        <end position="411"/>
    </location>
</feature>
<protein>
    <submittedName>
        <fullName evidence="7">Aromatic acid/H+ symport family MFS transporter</fullName>
    </submittedName>
</protein>
<sequence length="423" mass="44669">MTPSATHTQAGSESVRRSRWRARTVLLLGMLVFFAYGYDLYALQTVAPSLLNHPTWDVTPGTLGTLASFTALGEAIGAFGVGRMGDVYGRRTPIAICVAWISGCMLAAGLVTGLLAFGVTRFLLGIGLGALAPLVCAVVVDWARVGRRSLYCGMALSAIPLGGVAAASAGRGFLPGMEFQWLFLVGVLPILLLPACWSLIPAVAPEEASLPDRATRRNTQVVSNEWWALFEPGWLAASILFSLASFIGLLLIYGASSWLPSLMTDAGYDVDSTLELVLVFNCGAVAGTLLFSMLADWIPAKICVVCLFLCAMVALRALTTAEGHTALLAAVAVAGASILGAQNVINSYVARYYPHRIRGTALGFTLGVGRFGSLLGPSYLTFLIGVNSDAKAGFYTLVTPALIGAVVVFLVPRGRRSERLRAS</sequence>
<feature type="transmembrane region" description="Helical" evidence="5">
    <location>
        <begin position="276"/>
        <end position="295"/>
    </location>
</feature>
<dbReference type="GO" id="GO:0046943">
    <property type="term" value="F:carboxylic acid transmembrane transporter activity"/>
    <property type="evidence" value="ECO:0007669"/>
    <property type="project" value="TreeGrafter"/>
</dbReference>
<dbReference type="EMBL" id="VZRB01000024">
    <property type="protein sequence ID" value="KAB1142497.1"/>
    <property type="molecule type" value="Genomic_DNA"/>
</dbReference>
<evidence type="ECO:0000259" key="6">
    <source>
        <dbReference type="PROSITE" id="PS50850"/>
    </source>
</evidence>
<evidence type="ECO:0000313" key="8">
    <source>
        <dbReference type="Proteomes" id="UP000442707"/>
    </source>
</evidence>
<organism evidence="7 8">
    <name type="scientific">Streptomyces luteolifulvus</name>
    <dbReference type="NCBI Taxonomy" id="2615112"/>
    <lineage>
        <taxon>Bacteria</taxon>
        <taxon>Bacillati</taxon>
        <taxon>Actinomycetota</taxon>
        <taxon>Actinomycetes</taxon>
        <taxon>Kitasatosporales</taxon>
        <taxon>Streptomycetaceae</taxon>
        <taxon>Streptomyces</taxon>
    </lineage>
</organism>
<feature type="transmembrane region" description="Helical" evidence="5">
    <location>
        <begin position="25"/>
        <end position="43"/>
    </location>
</feature>
<dbReference type="InterPro" id="IPR020846">
    <property type="entry name" value="MFS_dom"/>
</dbReference>
<feature type="transmembrane region" description="Helical" evidence="5">
    <location>
        <begin position="150"/>
        <end position="169"/>
    </location>
</feature>
<dbReference type="Gene3D" id="1.20.1250.20">
    <property type="entry name" value="MFS general substrate transporter like domains"/>
    <property type="match status" value="2"/>
</dbReference>
<dbReference type="SUPFAM" id="SSF103473">
    <property type="entry name" value="MFS general substrate transporter"/>
    <property type="match status" value="1"/>
</dbReference>
<evidence type="ECO:0000313" key="7">
    <source>
        <dbReference type="EMBL" id="KAB1142497.1"/>
    </source>
</evidence>
<dbReference type="PANTHER" id="PTHR23508:SF10">
    <property type="entry name" value="CARBOXYLIC ACID TRANSPORTER PROTEIN HOMOLOG"/>
    <property type="match status" value="1"/>
</dbReference>
<dbReference type="Pfam" id="PF07690">
    <property type="entry name" value="MFS_1"/>
    <property type="match status" value="1"/>
</dbReference>
<feature type="transmembrane region" description="Helical" evidence="5">
    <location>
        <begin position="122"/>
        <end position="143"/>
    </location>
</feature>
<feature type="transmembrane region" description="Helical" evidence="5">
    <location>
        <begin position="361"/>
        <end position="386"/>
    </location>
</feature>
<feature type="transmembrane region" description="Helical" evidence="5">
    <location>
        <begin position="234"/>
        <end position="256"/>
    </location>
</feature>
<accession>A0A6H9UV96</accession>
<proteinExistence type="predicted"/>
<keyword evidence="2 5" id="KW-0812">Transmembrane</keyword>
<dbReference type="PANTHER" id="PTHR23508">
    <property type="entry name" value="CARBOXYLIC ACID TRANSPORTER PROTEIN HOMOLOG"/>
    <property type="match status" value="1"/>
</dbReference>
<keyword evidence="3 5" id="KW-1133">Transmembrane helix</keyword>
<evidence type="ECO:0000256" key="2">
    <source>
        <dbReference type="ARBA" id="ARBA00022692"/>
    </source>
</evidence>
<keyword evidence="4 5" id="KW-0472">Membrane</keyword>
<evidence type="ECO:0000256" key="4">
    <source>
        <dbReference type="ARBA" id="ARBA00023136"/>
    </source>
</evidence>
<dbReference type="InterPro" id="IPR011701">
    <property type="entry name" value="MFS"/>
</dbReference>
<evidence type="ECO:0000256" key="3">
    <source>
        <dbReference type="ARBA" id="ARBA00022989"/>
    </source>
</evidence>
<dbReference type="Proteomes" id="UP000442707">
    <property type="component" value="Unassembled WGS sequence"/>
</dbReference>
<feature type="domain" description="Major facilitator superfamily (MFS) profile" evidence="6">
    <location>
        <begin position="25"/>
        <end position="416"/>
    </location>
</feature>
<feature type="transmembrane region" description="Helical" evidence="5">
    <location>
        <begin position="63"/>
        <end position="82"/>
    </location>
</feature>